<protein>
    <submittedName>
        <fullName evidence="3">Uncharacterized protein</fullName>
    </submittedName>
</protein>
<feature type="compositionally biased region" description="Pro residues" evidence="1">
    <location>
        <begin position="1"/>
        <end position="14"/>
    </location>
</feature>
<feature type="transmembrane region" description="Helical" evidence="2">
    <location>
        <begin position="86"/>
        <end position="107"/>
    </location>
</feature>
<dbReference type="RefSeq" id="WP_141917822.1">
    <property type="nucleotide sequence ID" value="NZ_BAAAYS010000015.1"/>
</dbReference>
<keyword evidence="2" id="KW-0812">Transmembrane</keyword>
<organism evidence="3 4">
    <name type="scientific">Klugiella xanthotipulae</name>
    <dbReference type="NCBI Taxonomy" id="244735"/>
    <lineage>
        <taxon>Bacteria</taxon>
        <taxon>Bacillati</taxon>
        <taxon>Actinomycetota</taxon>
        <taxon>Actinomycetes</taxon>
        <taxon>Micrococcales</taxon>
        <taxon>Microbacteriaceae</taxon>
        <taxon>Klugiella</taxon>
    </lineage>
</organism>
<proteinExistence type="predicted"/>
<sequence>MSLPDGAPPVPPPGGYRGATRTMSSWRSADEAAAREARDVEGVTVTPRKRERVRPNWLSIAALSVSALFAVVLVLLAFFGQGSSQFYGINMLAIQMVVLGLAIAAFATKRGRALGAGALVLALLVNSFTVGGFSAVNAAATGNYDEKKSADQKFWEAYPGIKDVDPQVILDQPSLEDTRDNVDAMMAEIRTALTDEFGFKWATPVPESLTPARNGYGGEAMLVDYNAEEWYTTSTVTSMTDKKRVMSIVSGVLVKNGMWTPSAINEPSAGIEDDYLTKFFGSADPATQVEWSWYSAYLDGEPGDFWAGIIDLSKDTTGDFAAKQDALVAQYGTPREGITLTFRGKGLLSDQIRGSFIQAMAPYGGA</sequence>
<comment type="caution">
    <text evidence="3">The sequence shown here is derived from an EMBL/GenBank/DDBJ whole genome shotgun (WGS) entry which is preliminary data.</text>
</comment>
<feature type="transmembrane region" description="Helical" evidence="2">
    <location>
        <begin position="57"/>
        <end position="80"/>
    </location>
</feature>
<evidence type="ECO:0000313" key="3">
    <source>
        <dbReference type="EMBL" id="TQM63641.1"/>
    </source>
</evidence>
<keyword evidence="2" id="KW-0472">Membrane</keyword>
<keyword evidence="4" id="KW-1185">Reference proteome</keyword>
<feature type="transmembrane region" description="Helical" evidence="2">
    <location>
        <begin position="114"/>
        <end position="136"/>
    </location>
</feature>
<keyword evidence="2" id="KW-1133">Transmembrane helix</keyword>
<evidence type="ECO:0000313" key="4">
    <source>
        <dbReference type="Proteomes" id="UP000318331"/>
    </source>
</evidence>
<accession>A0A543HZ96</accession>
<evidence type="ECO:0000256" key="2">
    <source>
        <dbReference type="SAM" id="Phobius"/>
    </source>
</evidence>
<reference evidence="3 4" key="1">
    <citation type="submission" date="2019-06" db="EMBL/GenBank/DDBJ databases">
        <title>Sequencing the genomes of 1000 actinobacteria strains.</title>
        <authorList>
            <person name="Klenk H.-P."/>
        </authorList>
    </citation>
    <scope>NUCLEOTIDE SEQUENCE [LARGE SCALE GENOMIC DNA]</scope>
    <source>
        <strain evidence="3 4">DSM 18031</strain>
    </source>
</reference>
<dbReference type="EMBL" id="VFPN01000002">
    <property type="protein sequence ID" value="TQM63641.1"/>
    <property type="molecule type" value="Genomic_DNA"/>
</dbReference>
<name>A0A543HZ96_9MICO</name>
<dbReference type="OrthoDB" id="5043455at2"/>
<evidence type="ECO:0000256" key="1">
    <source>
        <dbReference type="SAM" id="MobiDB-lite"/>
    </source>
</evidence>
<dbReference type="Proteomes" id="UP000318331">
    <property type="component" value="Unassembled WGS sequence"/>
</dbReference>
<feature type="region of interest" description="Disordered" evidence="1">
    <location>
        <begin position="1"/>
        <end position="22"/>
    </location>
</feature>
<dbReference type="AlphaFoldDB" id="A0A543HZ96"/>
<gene>
    <name evidence="3" type="ORF">FB466_1914</name>
</gene>